<dbReference type="EMBL" id="JQFZ01000019">
    <property type="protein sequence ID" value="KGO62770.1"/>
    <property type="molecule type" value="Genomic_DNA"/>
</dbReference>
<proteinExistence type="predicted"/>
<dbReference type="InterPro" id="IPR001810">
    <property type="entry name" value="F-box_dom"/>
</dbReference>
<dbReference type="RefSeq" id="XP_016603290.1">
    <property type="nucleotide sequence ID" value="XM_016741827.1"/>
</dbReference>
<gene>
    <name evidence="2" type="ORF">PEX2_045520</name>
</gene>
<dbReference type="Proteomes" id="UP000030143">
    <property type="component" value="Unassembled WGS sequence"/>
</dbReference>
<dbReference type="VEuPathDB" id="FungiDB:PEXP_047020"/>
<reference evidence="2 3" key="1">
    <citation type="journal article" date="2015" name="Mol. Plant Microbe Interact.">
        <title>Genome, transcriptome, and functional analyses of Penicillium expansum provide new insights into secondary metabolism and pathogenicity.</title>
        <authorList>
            <person name="Ballester A.R."/>
            <person name="Marcet-Houben M."/>
            <person name="Levin E."/>
            <person name="Sela N."/>
            <person name="Selma-Lazaro C."/>
            <person name="Carmona L."/>
            <person name="Wisniewski M."/>
            <person name="Droby S."/>
            <person name="Gonzalez-Candelas L."/>
            <person name="Gabaldon T."/>
        </authorList>
    </citation>
    <scope>NUCLEOTIDE SEQUENCE [LARGE SCALE GENOMIC DNA]</scope>
    <source>
        <strain evidence="2 3">MD-8</strain>
    </source>
</reference>
<evidence type="ECO:0000259" key="1">
    <source>
        <dbReference type="PROSITE" id="PS50181"/>
    </source>
</evidence>
<evidence type="ECO:0000313" key="3">
    <source>
        <dbReference type="Proteomes" id="UP000030143"/>
    </source>
</evidence>
<protein>
    <recommendedName>
        <fullName evidence="1">F-box domain-containing protein</fullName>
    </recommendedName>
</protein>
<sequence>MFRTLCFPKALIRRSVATRAKMLSLQSLPDELLLKVINKPSVYDVMALSQQSHGIHALCDVKNRQKYHQLKFGREKYPQTHEAVLQAGRDTLLAILRTPSLGHYLRRVDLYGTGMIEFDPVSENSIQDSMLSPEDIDRLKQAIRGAGFQDAQERESILSMLSRNPAKFHFTSTIGGRLYPGGGNSVLYVTPIFKSLWTHRQTLEELNLDIESQIPRQELYDKEYQPRQEDRMTEEDRKDYKEQWADELQELAAPEIAPVRVSLKDFPQLKNLSIRAHTLCYLARGAGDGKKQLDSKSFNLVGHIPSTLESLRIYGLGEPVDRSTPYLDYESDLDVDAQIEQLAREKDAKLPGLKIFEGVDPCIPNGRTVDEGADEDDLDLFWKDPDDTRFDEVDADV</sequence>
<dbReference type="HOGENOM" id="CLU_035926_0_0_1"/>
<feature type="domain" description="F-box" evidence="1">
    <location>
        <begin position="22"/>
        <end position="70"/>
    </location>
</feature>
<dbReference type="AlphaFoldDB" id="A0A0A2KEJ5"/>
<comment type="caution">
    <text evidence="2">The sequence shown here is derived from an EMBL/GenBank/DDBJ whole genome shotgun (WGS) entry which is preliminary data.</text>
</comment>
<keyword evidence="3" id="KW-1185">Reference proteome</keyword>
<evidence type="ECO:0000313" key="2">
    <source>
        <dbReference type="EMBL" id="KGO62770.1"/>
    </source>
</evidence>
<dbReference type="GeneID" id="27677246"/>
<organism evidence="2 3">
    <name type="scientific">Penicillium expansum</name>
    <name type="common">Blue mold rot fungus</name>
    <dbReference type="NCBI Taxonomy" id="27334"/>
    <lineage>
        <taxon>Eukaryota</taxon>
        <taxon>Fungi</taxon>
        <taxon>Dikarya</taxon>
        <taxon>Ascomycota</taxon>
        <taxon>Pezizomycotina</taxon>
        <taxon>Eurotiomycetes</taxon>
        <taxon>Eurotiomycetidae</taxon>
        <taxon>Eurotiales</taxon>
        <taxon>Aspergillaceae</taxon>
        <taxon>Penicillium</taxon>
    </lineage>
</organism>
<name>A0A0A2KEJ5_PENEN</name>
<dbReference type="PROSITE" id="PS50181">
    <property type="entry name" value="FBOX"/>
    <property type="match status" value="1"/>
</dbReference>
<dbReference type="STRING" id="27334.A0A0A2KEJ5"/>
<accession>A0A0A2KEJ5</accession>